<feature type="transmembrane region" description="Helical" evidence="3">
    <location>
        <begin position="211"/>
        <end position="230"/>
    </location>
</feature>
<proteinExistence type="predicted"/>
<organism evidence="5 6">
    <name type="scientific">Sporothrix curviconia</name>
    <dbReference type="NCBI Taxonomy" id="1260050"/>
    <lineage>
        <taxon>Eukaryota</taxon>
        <taxon>Fungi</taxon>
        <taxon>Dikarya</taxon>
        <taxon>Ascomycota</taxon>
        <taxon>Pezizomycotina</taxon>
        <taxon>Sordariomycetes</taxon>
        <taxon>Sordariomycetidae</taxon>
        <taxon>Ophiostomatales</taxon>
        <taxon>Ophiostomataceae</taxon>
        <taxon>Sporothrix</taxon>
    </lineage>
</organism>
<evidence type="ECO:0000256" key="2">
    <source>
        <dbReference type="SAM" id="MobiDB-lite"/>
    </source>
</evidence>
<feature type="transmembrane region" description="Helical" evidence="3">
    <location>
        <begin position="259"/>
        <end position="278"/>
    </location>
</feature>
<evidence type="ECO:0000313" key="5">
    <source>
        <dbReference type="EMBL" id="CAK7210001.1"/>
    </source>
</evidence>
<feature type="transmembrane region" description="Helical" evidence="3">
    <location>
        <begin position="350"/>
        <end position="367"/>
    </location>
</feature>
<dbReference type="PANTHER" id="PTHR42910:SF1">
    <property type="entry name" value="MAJOR FACILITATOR SUPERFAMILY (MFS) PROFILE DOMAIN-CONTAINING PROTEIN"/>
    <property type="match status" value="1"/>
</dbReference>
<dbReference type="Gene3D" id="1.20.1250.20">
    <property type="entry name" value="MFS general substrate transporter like domains"/>
    <property type="match status" value="1"/>
</dbReference>
<dbReference type="CDD" id="cd17324">
    <property type="entry name" value="MFS_NepI_like"/>
    <property type="match status" value="1"/>
</dbReference>
<dbReference type="InterPro" id="IPR011701">
    <property type="entry name" value="MFS"/>
</dbReference>
<keyword evidence="3" id="KW-0472">Membrane</keyword>
<dbReference type="Proteomes" id="UP001642405">
    <property type="component" value="Unassembled WGS sequence"/>
</dbReference>
<feature type="transmembrane region" description="Helical" evidence="3">
    <location>
        <begin position="53"/>
        <end position="74"/>
    </location>
</feature>
<protein>
    <recommendedName>
        <fullName evidence="4">Major facilitator superfamily (MFS) profile domain-containing protein</fullName>
    </recommendedName>
</protein>
<dbReference type="Pfam" id="PF07690">
    <property type="entry name" value="MFS_1"/>
    <property type="match status" value="1"/>
</dbReference>
<feature type="compositionally biased region" description="Basic and acidic residues" evidence="2">
    <location>
        <begin position="495"/>
        <end position="508"/>
    </location>
</feature>
<comment type="subcellular location">
    <subcellularLocation>
        <location evidence="1">Membrane</location>
        <topology evidence="1">Multi-pass membrane protein</topology>
    </subcellularLocation>
</comment>
<evidence type="ECO:0000256" key="1">
    <source>
        <dbReference type="ARBA" id="ARBA00004141"/>
    </source>
</evidence>
<comment type="caution">
    <text evidence="5">The sequence shown here is derived from an EMBL/GenBank/DDBJ whole genome shotgun (WGS) entry which is preliminary data.</text>
</comment>
<dbReference type="InterPro" id="IPR036259">
    <property type="entry name" value="MFS_trans_sf"/>
</dbReference>
<evidence type="ECO:0000259" key="4">
    <source>
        <dbReference type="PROSITE" id="PS50850"/>
    </source>
</evidence>
<feature type="transmembrane region" description="Helical" evidence="3">
    <location>
        <begin position="123"/>
        <end position="143"/>
    </location>
</feature>
<dbReference type="SUPFAM" id="SSF103473">
    <property type="entry name" value="MFS general substrate transporter"/>
    <property type="match status" value="1"/>
</dbReference>
<name>A0ABP0ARX7_9PEZI</name>
<reference evidence="5 6" key="1">
    <citation type="submission" date="2024-01" db="EMBL/GenBank/DDBJ databases">
        <authorList>
            <person name="Allen C."/>
            <person name="Tagirdzhanova G."/>
        </authorList>
    </citation>
    <scope>NUCLEOTIDE SEQUENCE [LARGE SCALE GENOMIC DNA]</scope>
</reference>
<dbReference type="PROSITE" id="PS50850">
    <property type="entry name" value="MFS"/>
    <property type="match status" value="1"/>
</dbReference>
<feature type="transmembrane region" description="Helical" evidence="3">
    <location>
        <begin position="388"/>
        <end position="410"/>
    </location>
</feature>
<keyword evidence="6" id="KW-1185">Reference proteome</keyword>
<feature type="compositionally biased region" description="Basic and acidic residues" evidence="2">
    <location>
        <begin position="475"/>
        <end position="486"/>
    </location>
</feature>
<feature type="transmembrane region" description="Helical" evidence="3">
    <location>
        <begin position="181"/>
        <end position="205"/>
    </location>
</feature>
<keyword evidence="3" id="KW-1133">Transmembrane helix</keyword>
<feature type="region of interest" description="Disordered" evidence="2">
    <location>
        <begin position="465"/>
        <end position="508"/>
    </location>
</feature>
<feature type="domain" description="Major facilitator superfamily (MFS) profile" evidence="4">
    <location>
        <begin position="57"/>
        <end position="441"/>
    </location>
</feature>
<dbReference type="PANTHER" id="PTHR42910">
    <property type="entry name" value="TRANSPORTER SCO4007-RELATED"/>
    <property type="match status" value="1"/>
</dbReference>
<feature type="transmembrane region" description="Helical" evidence="3">
    <location>
        <begin position="322"/>
        <end position="344"/>
    </location>
</feature>
<gene>
    <name evidence="5" type="ORF">SCUCBS95973_000643</name>
</gene>
<accession>A0ABP0ARX7</accession>
<feature type="transmembrane region" description="Helical" evidence="3">
    <location>
        <begin position="416"/>
        <end position="434"/>
    </location>
</feature>
<sequence length="508" mass="55753">MDKKTEAVDAVEVESEAPAAQITTTIPPALRWLKKLDYVPRNCRWDPEAPPGFGWGLCFLFALAAMFSVSNLYYNHPILNILAEEFDISYEAASQVPTFMQAGYAVGITFVCPLADMFRRRPLTLTLVFVTATVWLGLCLTKSFTAFRILSFFTAITTVTPQVMLPLVAELAPPKRRAMMISVVFAGLFTGLLFARIVSGIATQYTSWRTIYFIALGIQYALFVVLFCFLPDYPSVNPDGITYIHSLYTMILIALRQPLLIQTSLICFFISAAYVGFWTTLTFHLASTPFFLSTIDIGLFALIGMPPFFINPNLVHYLLKHFHAINASVVGLAIALVGIVIGTFVGTFSLAGPVIMGIFIDLGLILCQTACRTQLVPIEPRARNRVNTIFMVSGFFGMLMGTAVCNKLYAVGGWHYSGYAEIGLVVVALGLCFVRGPHETRWFGYRGGWRMKSSLDIDGDETVNTAATAMTAEASPEHSSEGDEKQSPLTASPSDLEKGEAQKSGKSG</sequence>
<feature type="transmembrane region" description="Helical" evidence="3">
    <location>
        <begin position="290"/>
        <end position="310"/>
    </location>
</feature>
<feature type="transmembrane region" description="Helical" evidence="3">
    <location>
        <begin position="149"/>
        <end position="169"/>
    </location>
</feature>
<evidence type="ECO:0000256" key="3">
    <source>
        <dbReference type="SAM" id="Phobius"/>
    </source>
</evidence>
<dbReference type="InterPro" id="IPR020846">
    <property type="entry name" value="MFS_dom"/>
</dbReference>
<dbReference type="EMBL" id="CAWUHB010000002">
    <property type="protein sequence ID" value="CAK7210001.1"/>
    <property type="molecule type" value="Genomic_DNA"/>
</dbReference>
<evidence type="ECO:0000313" key="6">
    <source>
        <dbReference type="Proteomes" id="UP001642405"/>
    </source>
</evidence>
<keyword evidence="3" id="KW-0812">Transmembrane</keyword>